<dbReference type="InterPro" id="IPR056884">
    <property type="entry name" value="NPHP3-like_N"/>
</dbReference>
<dbReference type="InterPro" id="IPR036322">
    <property type="entry name" value="WD40_repeat_dom_sf"/>
</dbReference>
<gene>
    <name evidence="6" type="ORF">THAR02_07848</name>
</gene>
<dbReference type="OrthoDB" id="5133007at2759"/>
<dbReference type="PANTHER" id="PTHR19848">
    <property type="entry name" value="WD40 REPEAT PROTEIN"/>
    <property type="match status" value="1"/>
</dbReference>
<dbReference type="InterPro" id="IPR007111">
    <property type="entry name" value="NACHT_NTPase"/>
</dbReference>
<dbReference type="InterPro" id="IPR011047">
    <property type="entry name" value="Quinoprotein_ADH-like_sf"/>
</dbReference>
<feature type="repeat" description="WD" evidence="3">
    <location>
        <begin position="870"/>
        <end position="911"/>
    </location>
</feature>
<dbReference type="InterPro" id="IPR001680">
    <property type="entry name" value="WD40_rpt"/>
</dbReference>
<dbReference type="SMART" id="SM00320">
    <property type="entry name" value="WD40"/>
    <property type="match status" value="9"/>
</dbReference>
<dbReference type="EMBL" id="JOKZ01000280">
    <property type="protein sequence ID" value="KKP00035.1"/>
    <property type="molecule type" value="Genomic_DNA"/>
</dbReference>
<dbReference type="InterPro" id="IPR020472">
    <property type="entry name" value="WD40_PAC1"/>
</dbReference>
<evidence type="ECO:0000256" key="3">
    <source>
        <dbReference type="PROSITE-ProRule" id="PRU00221"/>
    </source>
</evidence>
<dbReference type="SUPFAM" id="SSF52540">
    <property type="entry name" value="P-loop containing nucleoside triphosphate hydrolases"/>
    <property type="match status" value="1"/>
</dbReference>
<feature type="repeat" description="WD" evidence="3">
    <location>
        <begin position="828"/>
        <end position="869"/>
    </location>
</feature>
<name>A0A0F9X641_TRIHA</name>
<keyword evidence="2" id="KW-0677">Repeat</keyword>
<dbReference type="Pfam" id="PF24883">
    <property type="entry name" value="NPHP3_N"/>
    <property type="match status" value="1"/>
</dbReference>
<protein>
    <recommendedName>
        <fullName evidence="5">NACHT domain-containing protein</fullName>
    </recommendedName>
</protein>
<organism evidence="6 7">
    <name type="scientific">Trichoderma harzianum</name>
    <name type="common">Hypocrea lixii</name>
    <dbReference type="NCBI Taxonomy" id="5544"/>
    <lineage>
        <taxon>Eukaryota</taxon>
        <taxon>Fungi</taxon>
        <taxon>Dikarya</taxon>
        <taxon>Ascomycota</taxon>
        <taxon>Pezizomycotina</taxon>
        <taxon>Sordariomycetes</taxon>
        <taxon>Hypocreomycetidae</taxon>
        <taxon>Hypocreales</taxon>
        <taxon>Hypocreaceae</taxon>
        <taxon>Trichoderma</taxon>
    </lineage>
</organism>
<dbReference type="CDD" id="cd00200">
    <property type="entry name" value="WD40"/>
    <property type="match status" value="1"/>
</dbReference>
<evidence type="ECO:0000256" key="4">
    <source>
        <dbReference type="SAM" id="MobiDB-lite"/>
    </source>
</evidence>
<dbReference type="PANTHER" id="PTHR19848:SF8">
    <property type="entry name" value="F-BOX AND WD REPEAT DOMAIN CONTAINING 7"/>
    <property type="match status" value="1"/>
</dbReference>
<dbReference type="Proteomes" id="UP000034112">
    <property type="component" value="Unassembled WGS sequence"/>
</dbReference>
<dbReference type="InterPro" id="IPR015943">
    <property type="entry name" value="WD40/YVTN_repeat-like_dom_sf"/>
</dbReference>
<dbReference type="Gene3D" id="2.130.10.10">
    <property type="entry name" value="YVTN repeat-like/Quinoprotein amine dehydrogenase"/>
    <property type="match status" value="3"/>
</dbReference>
<dbReference type="PROSITE" id="PS50294">
    <property type="entry name" value="WD_REPEATS_REGION"/>
    <property type="match status" value="4"/>
</dbReference>
<feature type="repeat" description="WD" evidence="3">
    <location>
        <begin position="619"/>
        <end position="660"/>
    </location>
</feature>
<dbReference type="PROSITE" id="PS50082">
    <property type="entry name" value="WD_REPEATS_2"/>
    <property type="match status" value="4"/>
</dbReference>
<dbReference type="InterPro" id="IPR027417">
    <property type="entry name" value="P-loop_NTPase"/>
</dbReference>
<reference evidence="7" key="1">
    <citation type="journal article" date="2015" name="Genome Announc.">
        <title>Draft whole-genome sequence of the biocontrol agent Trichoderma harzianum T6776.</title>
        <authorList>
            <person name="Baroncelli R."/>
            <person name="Piaggeschi G."/>
            <person name="Fiorini L."/>
            <person name="Bertolini E."/>
            <person name="Zapparata A."/>
            <person name="Pe M.E."/>
            <person name="Sarrocco S."/>
            <person name="Vannacci G."/>
        </authorList>
    </citation>
    <scope>NUCLEOTIDE SEQUENCE [LARGE SCALE GENOMIC DNA]</scope>
    <source>
        <strain evidence="7">T6776</strain>
    </source>
</reference>
<dbReference type="Gene3D" id="3.40.50.300">
    <property type="entry name" value="P-loop containing nucleotide triphosphate hydrolases"/>
    <property type="match status" value="1"/>
</dbReference>
<comment type="caution">
    <text evidence="6">The sequence shown here is derived from an EMBL/GenBank/DDBJ whole genome shotgun (WGS) entry which is preliminary data.</text>
</comment>
<proteinExistence type="predicted"/>
<evidence type="ECO:0000256" key="2">
    <source>
        <dbReference type="ARBA" id="ARBA00022737"/>
    </source>
</evidence>
<dbReference type="Pfam" id="PF00400">
    <property type="entry name" value="WD40"/>
    <property type="match status" value="4"/>
</dbReference>
<sequence length="2133" mass="239426">MNIEGNSFGDNATIHQGNVYHYSSEGASDRCLADLRSTDPRDDKSRIEQTKGGLLRELYSWILQNDKFKSWYDDDDTQGQLLWITGDPGKGKTMLACGIIDELADQTRIKNPESKTMLSYFFCQGIDSRINSAVAVLRGLLYLIIHQQPSLISHIRTKYDIAGKNLFEDVNAWTALSQILINVLQDPSIDSTIIVIDALDECEADQAKLLDFILKHSSLFRVKWIITSRNGPIIQQKLSTHSSRALLKLDLKDNETSISNAVNTYIKYSVSQLELVRDDKALQDDLEKSMREKVNGTFLWVSLVIKELEQVESWDALQVIDEIPSDLKEVYARMLEQILQLKRGNHKYCIQLLSTACATYRPLSLSELGFLSDLPHGISEKPGAVRRVVTMCGSFLTIRDENVYLIHQSAKDYLSTEALKTIYPNGVEKIHHFLFSRSLQGMSQVLKRDLWELKAPGVLIDEIMVPEPDPLVTTRYSCIYWVDHLCDGISESWTQINDLDDDGIIHKFLNKHYLHWLEALSLQRSISYGVTALNKLETLLQKMEKKRCIKSVEIIRDACRFVLTYRQMIEIAPLQLYASALLFSPTESLIRRLFSEEEPTWLASKPTMDAKWGPCIQTLEGHEDTITSVVCSADGQRLATASRDRTVKIWDYHTGGCLLTLKGHHKTVGSVAFSADCKRVVSSSSDGTVKIWDARVGNCLQTLRCQSYKWSWATLSPDGKLAATISETDDLIIWNLAGAFSHILYVPIYGFLIAAVFSADSRQFALVYSNEVHIWDVATNTRFRTLAGRFIAADNTAVFSPNGQQFASYVYEKEIRIWSIETGGLIKILPRSEAAVAVVFSPDGLRIASALGDKTIKIWDTITGNHLQTIHGLNHTLLSVAFSKNGRELASASSEGVARIWNLDTGHTSLIPDIHVREIDQVIFSKDNKLIESVSYGELNIWNTLDGTCSLTLPTGGTIFSEDGQRLAFIGEDHTIYMTNSDLTRYIEIPKAYVEQLRDITFTSDGRYFVAMGDEMVKIWEPTTGECLQTIQDTWPVVLMACSPDNGKLLGTVTKSYRHPGMMQQVKSWDVSKGLLVSYSRGNLDSIPGFNRTLNMIKIWDAASGACLVTLDVGPPINSLFFDPLSNCRIHTNIGVMDLSFGSSEPDSQISSRELVHYGYGISLDGMWIVNGKERLLLLPPDYRNKTTAVRGSQIAIGVVTLALVNFSVDFSVFRCDPSPEYLAVGSALTTKRKQEAENGAIHATACKLGFLFHQMLPDTPKLLQAYGTRVCEILSRPGINPEGTEDDGPFRAFIGADCTSIWAAATSGPASISILLLACMLSNAWDAKTATSIWAELIEQRRRNIWAQTEDNKIVHPHSLSAAKQDISRSELANWDASVRSWLRRADVAMRFQHTQLKLIMDNISTPYSTAGSTFEKVTMAWVRSMEVVERLLNNLPQEVSDRAILLAIHSWHLYPDILVFQQEAKKIPFNDTLFPNAGILSVGLEYKGPSDNVTKWSLALSHLRYYGDPVLVRSNDSEKRLYAHQLWLVTLGVIFRQWEVSYANFDEAIAWFKELNKILSLVDMAQHVELSWLIRLGAAASTIKENNGPDDRAMRCPFFGLCNPYVMSAFTMIDDVDRGVEFMRGIASQLGVEAHEAIILYTAMQDHESCYYEWFTIVPIEAHLGLNNTTGSSHASKMGEKRHIRWLHAFKPNGKDVHQKMLERRRHEIERKGEICHIAYDKSEIQKPQPQKILQYLKESVRTSHPKPYQGGLKRKAPMDEPTQDESTQYFDFVLRQEEGNEGKIQDDITGCVRLMSSACDQSISWLMSLRILEVVGHLYQSFPGATVSLRLVEQDLLKAKWLPPPIRDILNSPFNTNAFKAAAETPITEYLTAMTRAASFSCIAMFESGYFDIDPDHLNEVIALCSEDSIFVAGIMLSDPGSKAQGGDIRHLVGNVGHSGMVLMVSPLEPRIRAVGHDPELVEHRPFDGKSIDSFGGTSLHLSFTTWKMPLDWQNTGEIDQEIFLLESVVSVQDNGNWVADIDVIDMEKSCPDIIEKFSCDQSCSAVYPEESHGDKVSIDSWEELLDPPPCIGIFRAKKNWAARLAAASILVQQGKGYSALIVGDERVCWSCLRDFYAEPEPHLPQLIIY</sequence>
<dbReference type="PROSITE" id="PS50837">
    <property type="entry name" value="NACHT"/>
    <property type="match status" value="1"/>
</dbReference>
<feature type="region of interest" description="Disordered" evidence="4">
    <location>
        <begin position="1746"/>
        <end position="1766"/>
    </location>
</feature>
<keyword evidence="1 3" id="KW-0853">WD repeat</keyword>
<evidence type="ECO:0000259" key="5">
    <source>
        <dbReference type="PROSITE" id="PS50837"/>
    </source>
</evidence>
<feature type="repeat" description="WD" evidence="3">
    <location>
        <begin position="661"/>
        <end position="702"/>
    </location>
</feature>
<evidence type="ECO:0000313" key="6">
    <source>
        <dbReference type="EMBL" id="KKP00035.1"/>
    </source>
</evidence>
<dbReference type="PRINTS" id="PR00320">
    <property type="entry name" value="GPROTEINBRPT"/>
</dbReference>
<feature type="domain" description="NACHT" evidence="5">
    <location>
        <begin position="80"/>
        <end position="229"/>
    </location>
</feature>
<accession>A0A0F9X641</accession>
<dbReference type="SUPFAM" id="SSF50998">
    <property type="entry name" value="Quinoprotein alcohol dehydrogenase-like"/>
    <property type="match status" value="1"/>
</dbReference>
<dbReference type="SUPFAM" id="SSF50978">
    <property type="entry name" value="WD40 repeat-like"/>
    <property type="match status" value="1"/>
</dbReference>
<evidence type="ECO:0000256" key="1">
    <source>
        <dbReference type="ARBA" id="ARBA00022574"/>
    </source>
</evidence>
<evidence type="ECO:0000313" key="7">
    <source>
        <dbReference type="Proteomes" id="UP000034112"/>
    </source>
</evidence>